<evidence type="ECO:0000313" key="5">
    <source>
        <dbReference type="Proteomes" id="UP000308652"/>
    </source>
</evidence>
<dbReference type="Proteomes" id="UP000308652">
    <property type="component" value="Unassembled WGS sequence"/>
</dbReference>
<dbReference type="PANTHER" id="PTHR34883">
    <property type="entry name" value="SERINE-RICH PROTEIN, PUTATIVE-RELATED-RELATED"/>
    <property type="match status" value="1"/>
</dbReference>
<evidence type="ECO:0000256" key="2">
    <source>
        <dbReference type="SAM" id="Phobius"/>
    </source>
</evidence>
<feature type="region of interest" description="Disordered" evidence="1">
    <location>
        <begin position="413"/>
        <end position="435"/>
    </location>
</feature>
<evidence type="ECO:0000256" key="1">
    <source>
        <dbReference type="SAM" id="MobiDB-lite"/>
    </source>
</evidence>
<reference evidence="4 5" key="1">
    <citation type="journal article" date="2019" name="Nat. Ecol. Evol.">
        <title>Megaphylogeny resolves global patterns of mushroom evolution.</title>
        <authorList>
            <person name="Varga T."/>
            <person name="Krizsan K."/>
            <person name="Foldi C."/>
            <person name="Dima B."/>
            <person name="Sanchez-Garcia M."/>
            <person name="Sanchez-Ramirez S."/>
            <person name="Szollosi G.J."/>
            <person name="Szarkandi J.G."/>
            <person name="Papp V."/>
            <person name="Albert L."/>
            <person name="Andreopoulos W."/>
            <person name="Angelini C."/>
            <person name="Antonin V."/>
            <person name="Barry K.W."/>
            <person name="Bougher N.L."/>
            <person name="Buchanan P."/>
            <person name="Buyck B."/>
            <person name="Bense V."/>
            <person name="Catcheside P."/>
            <person name="Chovatia M."/>
            <person name="Cooper J."/>
            <person name="Damon W."/>
            <person name="Desjardin D."/>
            <person name="Finy P."/>
            <person name="Geml J."/>
            <person name="Haridas S."/>
            <person name="Hughes K."/>
            <person name="Justo A."/>
            <person name="Karasinski D."/>
            <person name="Kautmanova I."/>
            <person name="Kiss B."/>
            <person name="Kocsube S."/>
            <person name="Kotiranta H."/>
            <person name="LaButti K.M."/>
            <person name="Lechner B.E."/>
            <person name="Liimatainen K."/>
            <person name="Lipzen A."/>
            <person name="Lukacs Z."/>
            <person name="Mihaltcheva S."/>
            <person name="Morgado L.N."/>
            <person name="Niskanen T."/>
            <person name="Noordeloos M.E."/>
            <person name="Ohm R.A."/>
            <person name="Ortiz-Santana B."/>
            <person name="Ovrebo C."/>
            <person name="Racz N."/>
            <person name="Riley R."/>
            <person name="Savchenko A."/>
            <person name="Shiryaev A."/>
            <person name="Soop K."/>
            <person name="Spirin V."/>
            <person name="Szebenyi C."/>
            <person name="Tomsovsky M."/>
            <person name="Tulloss R.E."/>
            <person name="Uehling J."/>
            <person name="Grigoriev I.V."/>
            <person name="Vagvolgyi C."/>
            <person name="Papp T."/>
            <person name="Martin F.M."/>
            <person name="Miettinen O."/>
            <person name="Hibbett D.S."/>
            <person name="Nagy L.G."/>
        </authorList>
    </citation>
    <scope>NUCLEOTIDE SEQUENCE [LARGE SCALE GENOMIC DNA]</scope>
    <source>
        <strain evidence="4 5">CBS 166.37</strain>
    </source>
</reference>
<dbReference type="PANTHER" id="PTHR34883:SF15">
    <property type="entry name" value="EXTRACELLULAR SERINE-RICH PROTEIN"/>
    <property type="match status" value="1"/>
</dbReference>
<gene>
    <name evidence="4" type="ORF">BDQ12DRAFT_685647</name>
</gene>
<dbReference type="Gene3D" id="2.60.40.420">
    <property type="entry name" value="Cupredoxins - blue copper proteins"/>
    <property type="match status" value="1"/>
</dbReference>
<feature type="compositionally biased region" description="Low complexity" evidence="1">
    <location>
        <begin position="182"/>
        <end position="219"/>
    </location>
</feature>
<dbReference type="InterPro" id="IPR052953">
    <property type="entry name" value="Ser-rich/MCO-related"/>
</dbReference>
<keyword evidence="2" id="KW-0812">Transmembrane</keyword>
<evidence type="ECO:0000256" key="3">
    <source>
        <dbReference type="SAM" id="SignalP"/>
    </source>
</evidence>
<feature type="signal peptide" evidence="3">
    <location>
        <begin position="1"/>
        <end position="21"/>
    </location>
</feature>
<protein>
    <recommendedName>
        <fullName evidence="6">Cupredoxin</fullName>
    </recommendedName>
</protein>
<feature type="compositionally biased region" description="Low complexity" evidence="1">
    <location>
        <begin position="413"/>
        <end position="427"/>
    </location>
</feature>
<keyword evidence="3" id="KW-0732">Signal</keyword>
<evidence type="ECO:0000313" key="4">
    <source>
        <dbReference type="EMBL" id="TFK37308.1"/>
    </source>
</evidence>
<feature type="region of interest" description="Disordered" evidence="1">
    <location>
        <begin position="182"/>
        <end position="223"/>
    </location>
</feature>
<sequence length="481" mass="50309">MFRFLSAILFTGTFVCTIVLGQNTHMVTVGIEGSFYNPNAIIAQVNDTVTFVFGGDIHTVTQGSFNSPCVPLPGGFSSGFAGRGANFSDPTPTWDLHITNLQPIWFFCEATRPSSHCQTGMVGVINPPGNATIDEFIAAARNVTSMPSGVATPVLTGQGAFATNSPTVPTTSVPFLSVSAITSSSSTPSSASTTSDPSTSSSSTSTSTSFPSPTQAPASGSSTSHIPAIIGGAVGGAVLIILIIALFIIFCRRYRRNHSASNRFFRYKVGPKERRPSDAFIESRLVAAGGLSGVGRGTTETHMRSASGSSRFGDAMVRAPVTTNRPATGNSLNNGGGSISSGTALIQPNRYVADSGDRLNTTDIARQASFASVASTSAWPATAASTAQQQQPDIDIRALANEVAAVLASNPQVQAPVPQQPQQRVMPSANVDNPRDNLMRKVQTRYVANDSMESRGGTPAPPPNYRAALSTNAQRSEEPVW</sequence>
<dbReference type="STRING" id="68775.A0A5C3LZM1"/>
<dbReference type="SUPFAM" id="SSF49503">
    <property type="entry name" value="Cupredoxins"/>
    <property type="match status" value="1"/>
</dbReference>
<feature type="region of interest" description="Disordered" evidence="1">
    <location>
        <begin position="447"/>
        <end position="481"/>
    </location>
</feature>
<proteinExistence type="predicted"/>
<keyword evidence="5" id="KW-1185">Reference proteome</keyword>
<evidence type="ECO:0008006" key="6">
    <source>
        <dbReference type="Google" id="ProtNLM"/>
    </source>
</evidence>
<accession>A0A5C3LZM1</accession>
<feature type="transmembrane region" description="Helical" evidence="2">
    <location>
        <begin position="228"/>
        <end position="251"/>
    </location>
</feature>
<keyword evidence="2" id="KW-0472">Membrane</keyword>
<name>A0A5C3LZM1_9AGAR</name>
<dbReference type="EMBL" id="ML213609">
    <property type="protein sequence ID" value="TFK37308.1"/>
    <property type="molecule type" value="Genomic_DNA"/>
</dbReference>
<dbReference type="CDD" id="cd00920">
    <property type="entry name" value="Cupredoxin"/>
    <property type="match status" value="1"/>
</dbReference>
<dbReference type="InterPro" id="IPR008972">
    <property type="entry name" value="Cupredoxin"/>
</dbReference>
<feature type="chain" id="PRO_5022825489" description="Cupredoxin" evidence="3">
    <location>
        <begin position="22"/>
        <end position="481"/>
    </location>
</feature>
<organism evidence="4 5">
    <name type="scientific">Crucibulum laeve</name>
    <dbReference type="NCBI Taxonomy" id="68775"/>
    <lineage>
        <taxon>Eukaryota</taxon>
        <taxon>Fungi</taxon>
        <taxon>Dikarya</taxon>
        <taxon>Basidiomycota</taxon>
        <taxon>Agaricomycotina</taxon>
        <taxon>Agaricomycetes</taxon>
        <taxon>Agaricomycetidae</taxon>
        <taxon>Agaricales</taxon>
        <taxon>Agaricineae</taxon>
        <taxon>Nidulariaceae</taxon>
        <taxon>Crucibulum</taxon>
    </lineage>
</organism>
<dbReference type="AlphaFoldDB" id="A0A5C3LZM1"/>
<dbReference type="OrthoDB" id="1921208at2759"/>
<keyword evidence="2" id="KW-1133">Transmembrane helix</keyword>